<keyword evidence="7" id="KW-1278">Translocase</keyword>
<evidence type="ECO:0000259" key="9">
    <source>
        <dbReference type="PROSITE" id="PS50893"/>
    </source>
</evidence>
<dbReference type="SUPFAM" id="SSF52540">
    <property type="entry name" value="P-loop containing nucleoside triphosphate hydrolases"/>
    <property type="match status" value="2"/>
</dbReference>
<dbReference type="PROSITE" id="PS50893">
    <property type="entry name" value="ABC_TRANSPORTER_2"/>
    <property type="match status" value="2"/>
</dbReference>
<dbReference type="CDD" id="cd03216">
    <property type="entry name" value="ABC_Carb_Monos_I"/>
    <property type="match status" value="1"/>
</dbReference>
<keyword evidence="3" id="KW-1003">Cell membrane</keyword>
<keyword evidence="8" id="KW-0472">Membrane</keyword>
<reference evidence="10 11" key="1">
    <citation type="submission" date="2018-06" db="EMBL/GenBank/DDBJ databases">
        <title>Extensive metabolic versatility and redundancy in microbially diverse, dynamic hydrothermal sediments.</title>
        <authorList>
            <person name="Dombrowski N."/>
            <person name="Teske A."/>
            <person name="Baker B.J."/>
        </authorList>
    </citation>
    <scope>NUCLEOTIDE SEQUENCE [LARGE SCALE GENOMIC DNA]</scope>
    <source>
        <strain evidence="10">B29_G17</strain>
    </source>
</reference>
<comment type="subcellular location">
    <subcellularLocation>
        <location evidence="1">Cell membrane</location>
        <topology evidence="1">Peripheral membrane protein</topology>
    </subcellularLocation>
</comment>
<dbReference type="CDD" id="cd03215">
    <property type="entry name" value="ABC_Carb_Monos_II"/>
    <property type="match status" value="1"/>
</dbReference>
<evidence type="ECO:0000313" key="10">
    <source>
        <dbReference type="EMBL" id="RLE51138.1"/>
    </source>
</evidence>
<feature type="domain" description="ABC transporter" evidence="9">
    <location>
        <begin position="249"/>
        <end position="492"/>
    </location>
</feature>
<accession>A0A497EWS9</accession>
<dbReference type="InterPro" id="IPR050107">
    <property type="entry name" value="ABC_carbohydrate_import_ATPase"/>
</dbReference>
<keyword evidence="6 10" id="KW-0067">ATP-binding</keyword>
<evidence type="ECO:0000256" key="3">
    <source>
        <dbReference type="ARBA" id="ARBA00022475"/>
    </source>
</evidence>
<dbReference type="Pfam" id="PF00005">
    <property type="entry name" value="ABC_tran"/>
    <property type="match status" value="2"/>
</dbReference>
<sequence length="495" mass="54967">MRGIVKRFLDVIANDHVDFKLKKGEIHALLGENGAGKTTLMNILYGIYMPDEGEIYVDGKLVEIRSPRDAIKLGIGMVHQHFMLVEPLSVAENLAMELKTSFLNPAEEVKLKVKDVMEKYGLKVNLDAKVWQLSTGEKQRIEILKAICRGAKILILDEPTSVLTPGEVRELFKFLRRMASEGKSIIFVTHKLKEVMEISDRVTVLRKGKVVGVMETSKTNEYELAKLMVGREVVFELEKAPSKLTDPQLKVEKLNVLGDRGQLAVKDVSFEVRGGEIYGIAGVAGNGQRELVEAIAGLRKVVSGKIYISGVDVTNSGPSSVIKLGVAFIPEDRKMGFVPNMSVAENLVLKKYRENPFSNRFFLNYDAIEGYAKKLIEEYKIATPSEKALAKLLSGGNIQRLILARELSSGSEVIIAVHPTYGLDVGSTEYVRRLLLKRRSEGVAILLISEDLDEILSLSDRIAVMFEGRIVGELPCEKADIETLGLMMSGAYERR</sequence>
<evidence type="ECO:0000256" key="2">
    <source>
        <dbReference type="ARBA" id="ARBA00022448"/>
    </source>
</evidence>
<dbReference type="AlphaFoldDB" id="A0A497EWS9"/>
<evidence type="ECO:0000256" key="7">
    <source>
        <dbReference type="ARBA" id="ARBA00022967"/>
    </source>
</evidence>
<dbReference type="FunFam" id="3.40.50.300:FF:000127">
    <property type="entry name" value="Ribose import ATP-binding protein RbsA"/>
    <property type="match status" value="1"/>
</dbReference>
<protein>
    <submittedName>
        <fullName evidence="10">Heme ABC transporter ATP-binding protein</fullName>
    </submittedName>
</protein>
<dbReference type="InterPro" id="IPR017871">
    <property type="entry name" value="ABC_transporter-like_CS"/>
</dbReference>
<feature type="domain" description="ABC transporter" evidence="9">
    <location>
        <begin position="1"/>
        <end position="232"/>
    </location>
</feature>
<comment type="caution">
    <text evidence="10">The sequence shown here is derived from an EMBL/GenBank/DDBJ whole genome shotgun (WGS) entry which is preliminary data.</text>
</comment>
<dbReference type="GO" id="GO:0005886">
    <property type="term" value="C:plasma membrane"/>
    <property type="evidence" value="ECO:0007669"/>
    <property type="project" value="UniProtKB-SubCell"/>
</dbReference>
<evidence type="ECO:0000256" key="6">
    <source>
        <dbReference type="ARBA" id="ARBA00022840"/>
    </source>
</evidence>
<dbReference type="InterPro" id="IPR003439">
    <property type="entry name" value="ABC_transporter-like_ATP-bd"/>
</dbReference>
<evidence type="ECO:0000256" key="5">
    <source>
        <dbReference type="ARBA" id="ARBA00022741"/>
    </source>
</evidence>
<dbReference type="PROSITE" id="PS00211">
    <property type="entry name" value="ABC_TRANSPORTER_1"/>
    <property type="match status" value="1"/>
</dbReference>
<evidence type="ECO:0000256" key="4">
    <source>
        <dbReference type="ARBA" id="ARBA00022737"/>
    </source>
</evidence>
<name>A0A497EWS9_9CREN</name>
<dbReference type="SMART" id="SM00382">
    <property type="entry name" value="AAA"/>
    <property type="match status" value="2"/>
</dbReference>
<gene>
    <name evidence="10" type="ORF">DRJ20_02555</name>
</gene>
<dbReference type="GO" id="GO:0005524">
    <property type="term" value="F:ATP binding"/>
    <property type="evidence" value="ECO:0007669"/>
    <property type="project" value="UniProtKB-KW"/>
</dbReference>
<evidence type="ECO:0000256" key="1">
    <source>
        <dbReference type="ARBA" id="ARBA00004202"/>
    </source>
</evidence>
<dbReference type="EMBL" id="QMQZ01000075">
    <property type="protein sequence ID" value="RLE51138.1"/>
    <property type="molecule type" value="Genomic_DNA"/>
</dbReference>
<keyword evidence="4" id="KW-0677">Repeat</keyword>
<dbReference type="InterPro" id="IPR027417">
    <property type="entry name" value="P-loop_NTPase"/>
</dbReference>
<dbReference type="PANTHER" id="PTHR43790:SF9">
    <property type="entry name" value="GALACTOFURANOSE TRANSPORTER ATP-BINDING PROTEIN YTFR"/>
    <property type="match status" value="1"/>
</dbReference>
<organism evidence="10 11">
    <name type="scientific">Thermoproteota archaeon</name>
    <dbReference type="NCBI Taxonomy" id="2056631"/>
    <lineage>
        <taxon>Archaea</taxon>
        <taxon>Thermoproteota</taxon>
    </lineage>
</organism>
<dbReference type="GO" id="GO:0016887">
    <property type="term" value="F:ATP hydrolysis activity"/>
    <property type="evidence" value="ECO:0007669"/>
    <property type="project" value="InterPro"/>
</dbReference>
<dbReference type="PANTHER" id="PTHR43790">
    <property type="entry name" value="CARBOHYDRATE TRANSPORT ATP-BINDING PROTEIN MG119-RELATED"/>
    <property type="match status" value="1"/>
</dbReference>
<keyword evidence="5" id="KW-0547">Nucleotide-binding</keyword>
<dbReference type="Proteomes" id="UP000268446">
    <property type="component" value="Unassembled WGS sequence"/>
</dbReference>
<keyword evidence="2" id="KW-0813">Transport</keyword>
<proteinExistence type="predicted"/>
<dbReference type="Gene3D" id="3.40.50.300">
    <property type="entry name" value="P-loop containing nucleotide triphosphate hydrolases"/>
    <property type="match status" value="2"/>
</dbReference>
<evidence type="ECO:0000313" key="11">
    <source>
        <dbReference type="Proteomes" id="UP000268446"/>
    </source>
</evidence>
<evidence type="ECO:0000256" key="8">
    <source>
        <dbReference type="ARBA" id="ARBA00023136"/>
    </source>
</evidence>
<dbReference type="InterPro" id="IPR003593">
    <property type="entry name" value="AAA+_ATPase"/>
</dbReference>